<dbReference type="AlphaFoldDB" id="A0AAV4IVY6"/>
<feature type="region of interest" description="Disordered" evidence="1">
    <location>
        <begin position="159"/>
        <end position="180"/>
    </location>
</feature>
<feature type="compositionally biased region" description="Basic and acidic residues" evidence="1">
    <location>
        <begin position="159"/>
        <end position="168"/>
    </location>
</feature>
<dbReference type="EMBL" id="BMAT01006491">
    <property type="protein sequence ID" value="GFS13933.1"/>
    <property type="molecule type" value="Genomic_DNA"/>
</dbReference>
<comment type="caution">
    <text evidence="2">The sequence shown here is derived from an EMBL/GenBank/DDBJ whole genome shotgun (WGS) entry which is preliminary data.</text>
</comment>
<protein>
    <submittedName>
        <fullName evidence="2">Uncharacterized protein</fullName>
    </submittedName>
</protein>
<organism evidence="2 3">
    <name type="scientific">Elysia marginata</name>
    <dbReference type="NCBI Taxonomy" id="1093978"/>
    <lineage>
        <taxon>Eukaryota</taxon>
        <taxon>Metazoa</taxon>
        <taxon>Spiralia</taxon>
        <taxon>Lophotrochozoa</taxon>
        <taxon>Mollusca</taxon>
        <taxon>Gastropoda</taxon>
        <taxon>Heterobranchia</taxon>
        <taxon>Euthyneura</taxon>
        <taxon>Panpulmonata</taxon>
        <taxon>Sacoglossa</taxon>
        <taxon>Placobranchoidea</taxon>
        <taxon>Plakobranchidae</taxon>
        <taxon>Elysia</taxon>
    </lineage>
</organism>
<keyword evidence="3" id="KW-1185">Reference proteome</keyword>
<evidence type="ECO:0000313" key="2">
    <source>
        <dbReference type="EMBL" id="GFS13933.1"/>
    </source>
</evidence>
<sequence length="213" mass="23273">MDNFFLFPIDEDNLASETSFPQEPDEPQTEAGVSLEEEDDVFVQTPEKQTLTLNKTSTTTGITYPFHRAMKPPTSPTLPPPVSSSGAGLPSRSRRWSLDVISPLRLLNSHPASSSGRPLSTPESPSESRGSSPTLEATAPAALLRGRRYSQPIIPKVKPVKDKREKIKAAPGKKGGKGGHHKVKESYVVITLDTGQTIVVSFFLDYRINDTDF</sequence>
<dbReference type="Proteomes" id="UP000762676">
    <property type="component" value="Unassembled WGS sequence"/>
</dbReference>
<feature type="compositionally biased region" description="Low complexity" evidence="1">
    <location>
        <begin position="120"/>
        <end position="136"/>
    </location>
</feature>
<accession>A0AAV4IVY6</accession>
<evidence type="ECO:0000313" key="3">
    <source>
        <dbReference type="Proteomes" id="UP000762676"/>
    </source>
</evidence>
<feature type="region of interest" description="Disordered" evidence="1">
    <location>
        <begin position="9"/>
        <end position="37"/>
    </location>
</feature>
<reference evidence="2 3" key="1">
    <citation type="journal article" date="2021" name="Elife">
        <title>Chloroplast acquisition without the gene transfer in kleptoplastic sea slugs, Plakobranchus ocellatus.</title>
        <authorList>
            <person name="Maeda T."/>
            <person name="Takahashi S."/>
            <person name="Yoshida T."/>
            <person name="Shimamura S."/>
            <person name="Takaki Y."/>
            <person name="Nagai Y."/>
            <person name="Toyoda A."/>
            <person name="Suzuki Y."/>
            <person name="Arimoto A."/>
            <person name="Ishii H."/>
            <person name="Satoh N."/>
            <person name="Nishiyama T."/>
            <person name="Hasebe M."/>
            <person name="Maruyama T."/>
            <person name="Minagawa J."/>
            <person name="Obokata J."/>
            <person name="Shigenobu S."/>
        </authorList>
    </citation>
    <scope>NUCLEOTIDE SEQUENCE [LARGE SCALE GENOMIC DNA]</scope>
</reference>
<feature type="compositionally biased region" description="Pro residues" evidence="1">
    <location>
        <begin position="73"/>
        <end position="82"/>
    </location>
</feature>
<evidence type="ECO:0000256" key="1">
    <source>
        <dbReference type="SAM" id="MobiDB-lite"/>
    </source>
</evidence>
<proteinExistence type="predicted"/>
<feature type="region of interest" description="Disordered" evidence="1">
    <location>
        <begin position="107"/>
        <end position="136"/>
    </location>
</feature>
<feature type="region of interest" description="Disordered" evidence="1">
    <location>
        <begin position="62"/>
        <end position="93"/>
    </location>
</feature>
<name>A0AAV4IVY6_9GAST</name>
<gene>
    <name evidence="2" type="ORF">ElyMa_003150300</name>
</gene>